<organism evidence="6 7">
    <name type="scientific">Phenylobacterium terrae</name>
    <dbReference type="NCBI Taxonomy" id="2665495"/>
    <lineage>
        <taxon>Bacteria</taxon>
        <taxon>Pseudomonadati</taxon>
        <taxon>Pseudomonadota</taxon>
        <taxon>Alphaproteobacteria</taxon>
        <taxon>Caulobacterales</taxon>
        <taxon>Caulobacteraceae</taxon>
        <taxon>Phenylobacterium</taxon>
    </lineage>
</organism>
<proteinExistence type="predicted"/>
<dbReference type="PANTHER" id="PTHR30055">
    <property type="entry name" value="HTH-TYPE TRANSCRIPTIONAL REGULATOR RUTR"/>
    <property type="match status" value="1"/>
</dbReference>
<feature type="domain" description="HTH tetR-type" evidence="5">
    <location>
        <begin position="12"/>
        <end position="72"/>
    </location>
</feature>
<dbReference type="Pfam" id="PF21306">
    <property type="entry name" value="TetR_C_40"/>
    <property type="match status" value="1"/>
</dbReference>
<dbReference type="InterPro" id="IPR023772">
    <property type="entry name" value="DNA-bd_HTH_TetR-type_CS"/>
</dbReference>
<evidence type="ECO:0000313" key="7">
    <source>
        <dbReference type="Proteomes" id="UP001597237"/>
    </source>
</evidence>
<dbReference type="Gene3D" id="1.10.357.10">
    <property type="entry name" value="Tetracycline Repressor, domain 2"/>
    <property type="match status" value="1"/>
</dbReference>
<dbReference type="PANTHER" id="PTHR30055:SF234">
    <property type="entry name" value="HTH-TYPE TRANSCRIPTIONAL REGULATOR BETI"/>
    <property type="match status" value="1"/>
</dbReference>
<evidence type="ECO:0000256" key="2">
    <source>
        <dbReference type="ARBA" id="ARBA00023125"/>
    </source>
</evidence>
<dbReference type="InterPro" id="IPR049513">
    <property type="entry name" value="TetR_C_40"/>
</dbReference>
<keyword evidence="2 4" id="KW-0238">DNA-binding</keyword>
<dbReference type="PROSITE" id="PS50977">
    <property type="entry name" value="HTH_TETR_2"/>
    <property type="match status" value="1"/>
</dbReference>
<sequence length="213" mass="22209">MAAPDRTDRRRVRTRAALMRAGQALFAHRSVDAVSIDDIVAAADVAKGSFYNHFPDKEALAQALGEEVRRGVEQLAAEVNAGLADPAERVARALCGFVRQAAAEPERARAMQRLFPAAAVPDAPMKRGVRADIAAGLKAGRFTGLSQDAAILTAVGLVQIAVARAAGPEGGAPERLGRELAFALLRGLGVEPSEAETLAARAAADLLGKGAER</sequence>
<dbReference type="EMBL" id="JBHUEY010000001">
    <property type="protein sequence ID" value="MFD1783721.1"/>
    <property type="molecule type" value="Genomic_DNA"/>
</dbReference>
<keyword evidence="7" id="KW-1185">Reference proteome</keyword>
<gene>
    <name evidence="6" type="ORF">ACFSC0_09980</name>
</gene>
<evidence type="ECO:0000313" key="6">
    <source>
        <dbReference type="EMBL" id="MFD1783721.1"/>
    </source>
</evidence>
<feature type="DNA-binding region" description="H-T-H motif" evidence="4">
    <location>
        <begin position="35"/>
        <end position="54"/>
    </location>
</feature>
<dbReference type="InterPro" id="IPR001647">
    <property type="entry name" value="HTH_TetR"/>
</dbReference>
<reference evidence="7" key="1">
    <citation type="journal article" date="2019" name="Int. J. Syst. Evol. Microbiol.">
        <title>The Global Catalogue of Microorganisms (GCM) 10K type strain sequencing project: providing services to taxonomists for standard genome sequencing and annotation.</title>
        <authorList>
            <consortium name="The Broad Institute Genomics Platform"/>
            <consortium name="The Broad Institute Genome Sequencing Center for Infectious Disease"/>
            <person name="Wu L."/>
            <person name="Ma J."/>
        </authorList>
    </citation>
    <scope>NUCLEOTIDE SEQUENCE [LARGE SCALE GENOMIC DNA]</scope>
    <source>
        <strain evidence="7">DFY28</strain>
    </source>
</reference>
<dbReference type="Proteomes" id="UP001597237">
    <property type="component" value="Unassembled WGS sequence"/>
</dbReference>
<dbReference type="Pfam" id="PF00440">
    <property type="entry name" value="TetR_N"/>
    <property type="match status" value="1"/>
</dbReference>
<dbReference type="PROSITE" id="PS01081">
    <property type="entry name" value="HTH_TETR_1"/>
    <property type="match status" value="1"/>
</dbReference>
<dbReference type="InterPro" id="IPR050109">
    <property type="entry name" value="HTH-type_TetR-like_transc_reg"/>
</dbReference>
<evidence type="ECO:0000256" key="4">
    <source>
        <dbReference type="PROSITE-ProRule" id="PRU00335"/>
    </source>
</evidence>
<dbReference type="RefSeq" id="WP_377283088.1">
    <property type="nucleotide sequence ID" value="NZ_JBHRSI010000008.1"/>
</dbReference>
<dbReference type="InterPro" id="IPR009057">
    <property type="entry name" value="Homeodomain-like_sf"/>
</dbReference>
<dbReference type="SUPFAM" id="SSF46689">
    <property type="entry name" value="Homeodomain-like"/>
    <property type="match status" value="1"/>
</dbReference>
<comment type="caution">
    <text evidence="6">The sequence shown here is derived from an EMBL/GenBank/DDBJ whole genome shotgun (WGS) entry which is preliminary data.</text>
</comment>
<name>A0ABW4N110_9CAUL</name>
<evidence type="ECO:0000256" key="1">
    <source>
        <dbReference type="ARBA" id="ARBA00023015"/>
    </source>
</evidence>
<evidence type="ECO:0000256" key="3">
    <source>
        <dbReference type="ARBA" id="ARBA00023163"/>
    </source>
</evidence>
<protein>
    <submittedName>
        <fullName evidence="6">TetR/AcrR family transcriptional regulator</fullName>
    </submittedName>
</protein>
<evidence type="ECO:0000259" key="5">
    <source>
        <dbReference type="PROSITE" id="PS50977"/>
    </source>
</evidence>
<keyword evidence="3" id="KW-0804">Transcription</keyword>
<dbReference type="PRINTS" id="PR00455">
    <property type="entry name" value="HTHTETR"/>
</dbReference>
<keyword evidence="1" id="KW-0805">Transcription regulation</keyword>
<accession>A0ABW4N110</accession>